<sequence length="316" mass="35824">MVEKLYYFSIQQTTNTTSYTMSNPSIDVTTDYPINREEAANNESLVRWTRLITLLSTMFPNIHSLMLAKNTSTDKMFLEIWAEMRTIYMKVLDSAENVSWETFKHYLEENISSIPYLATEDIVTVMTGANESKASTSRGEANSLSSQLQSTLKRTASEAISILPTLAPIQTGPADAASLDSILERQASAFGGVTSQSHMSEISCSTSIHGQDSTTTYTYPETQGKYYIQLKVFKFADVLTVPQEKLWTKALQVLKFITKSSKHKNITFQDMKFVISDRTEDLITTHTMNLISEVHKHLREHPKAVQSVKRKRFTNW</sequence>
<dbReference type="AlphaFoldDB" id="A0AAW1KHY4"/>
<gene>
    <name evidence="1" type="ORF">QE152_g23225</name>
</gene>
<keyword evidence="2" id="KW-1185">Reference proteome</keyword>
<dbReference type="Proteomes" id="UP001458880">
    <property type="component" value="Unassembled WGS sequence"/>
</dbReference>
<accession>A0AAW1KHY4</accession>
<organism evidence="1 2">
    <name type="scientific">Popillia japonica</name>
    <name type="common">Japanese beetle</name>
    <dbReference type="NCBI Taxonomy" id="7064"/>
    <lineage>
        <taxon>Eukaryota</taxon>
        <taxon>Metazoa</taxon>
        <taxon>Ecdysozoa</taxon>
        <taxon>Arthropoda</taxon>
        <taxon>Hexapoda</taxon>
        <taxon>Insecta</taxon>
        <taxon>Pterygota</taxon>
        <taxon>Neoptera</taxon>
        <taxon>Endopterygota</taxon>
        <taxon>Coleoptera</taxon>
        <taxon>Polyphaga</taxon>
        <taxon>Scarabaeiformia</taxon>
        <taxon>Scarabaeidae</taxon>
        <taxon>Rutelinae</taxon>
        <taxon>Popillia</taxon>
    </lineage>
</organism>
<name>A0AAW1KHY4_POPJA</name>
<protein>
    <submittedName>
        <fullName evidence="1">Uncharacterized protein</fullName>
    </submittedName>
</protein>
<dbReference type="EMBL" id="JASPKY010000229">
    <property type="protein sequence ID" value="KAK9718350.1"/>
    <property type="molecule type" value="Genomic_DNA"/>
</dbReference>
<evidence type="ECO:0000313" key="1">
    <source>
        <dbReference type="EMBL" id="KAK9718350.1"/>
    </source>
</evidence>
<reference evidence="1 2" key="1">
    <citation type="journal article" date="2024" name="BMC Genomics">
        <title>De novo assembly and annotation of Popillia japonica's genome with initial clues to its potential as an invasive pest.</title>
        <authorList>
            <person name="Cucini C."/>
            <person name="Boschi S."/>
            <person name="Funari R."/>
            <person name="Cardaioli E."/>
            <person name="Iannotti N."/>
            <person name="Marturano G."/>
            <person name="Paoli F."/>
            <person name="Bruttini M."/>
            <person name="Carapelli A."/>
            <person name="Frati F."/>
            <person name="Nardi F."/>
        </authorList>
    </citation>
    <scope>NUCLEOTIDE SEQUENCE [LARGE SCALE GENOMIC DNA]</scope>
    <source>
        <strain evidence="1">DMR45628</strain>
    </source>
</reference>
<comment type="caution">
    <text evidence="1">The sequence shown here is derived from an EMBL/GenBank/DDBJ whole genome shotgun (WGS) entry which is preliminary data.</text>
</comment>
<proteinExistence type="predicted"/>
<evidence type="ECO:0000313" key="2">
    <source>
        <dbReference type="Proteomes" id="UP001458880"/>
    </source>
</evidence>